<accession>A0ABV5G482</accession>
<protein>
    <submittedName>
        <fullName evidence="2">Uncharacterized protein</fullName>
    </submittedName>
</protein>
<evidence type="ECO:0000313" key="3">
    <source>
        <dbReference type="Proteomes" id="UP001589575"/>
    </source>
</evidence>
<gene>
    <name evidence="2" type="ORF">ACFFX0_22080</name>
</gene>
<dbReference type="Proteomes" id="UP001589575">
    <property type="component" value="Unassembled WGS sequence"/>
</dbReference>
<reference evidence="2 3" key="1">
    <citation type="submission" date="2024-09" db="EMBL/GenBank/DDBJ databases">
        <authorList>
            <person name="Sun Q."/>
            <person name="Mori K."/>
        </authorList>
    </citation>
    <scope>NUCLEOTIDE SEQUENCE [LARGE SCALE GENOMIC DNA]</scope>
    <source>
        <strain evidence="2 3">CCM 7609</strain>
    </source>
</reference>
<evidence type="ECO:0000313" key="2">
    <source>
        <dbReference type="EMBL" id="MFB9073743.1"/>
    </source>
</evidence>
<comment type="caution">
    <text evidence="2">The sequence shown here is derived from an EMBL/GenBank/DDBJ whole genome shotgun (WGS) entry which is preliminary data.</text>
</comment>
<dbReference type="EMBL" id="JBHMFI010000001">
    <property type="protein sequence ID" value="MFB9073743.1"/>
    <property type="molecule type" value="Genomic_DNA"/>
</dbReference>
<proteinExistence type="predicted"/>
<feature type="region of interest" description="Disordered" evidence="1">
    <location>
        <begin position="1"/>
        <end position="30"/>
    </location>
</feature>
<organism evidence="2 3">
    <name type="scientific">Citricoccus parietis</name>
    <dbReference type="NCBI Taxonomy" id="592307"/>
    <lineage>
        <taxon>Bacteria</taxon>
        <taxon>Bacillati</taxon>
        <taxon>Actinomycetota</taxon>
        <taxon>Actinomycetes</taxon>
        <taxon>Micrococcales</taxon>
        <taxon>Micrococcaceae</taxon>
        <taxon>Citricoccus</taxon>
    </lineage>
</organism>
<sequence>MREISRPRAGTETPQKRTLPRLGVCPAPRPWSDVTCPMSARQTS</sequence>
<keyword evidence="3" id="KW-1185">Reference proteome</keyword>
<evidence type="ECO:0000256" key="1">
    <source>
        <dbReference type="SAM" id="MobiDB-lite"/>
    </source>
</evidence>
<name>A0ABV5G482_9MICC</name>